<accession>A0A7H9K7E0</accession>
<evidence type="ECO:0000313" key="1">
    <source>
        <dbReference type="EMBL" id="QLV01810.1"/>
    </source>
</evidence>
<gene>
    <name evidence="1" type="ORF">HV284_12345</name>
</gene>
<proteinExistence type="predicted"/>
<sequence>MSKSDHKFVNTGREQEHELKDWLYRNGFSKKQDNINALKVIINEKVKAGMTTKNITWDELDDALKKHPDWFSSLALIGQ</sequence>
<dbReference type="RefSeq" id="WP_033555764.1">
    <property type="nucleotide sequence ID" value="NZ_CP056159.1"/>
</dbReference>
<dbReference type="EMBL" id="CP056159">
    <property type="protein sequence ID" value="QLV01810.1"/>
    <property type="molecule type" value="Genomic_DNA"/>
</dbReference>
<dbReference type="Proteomes" id="UP000512115">
    <property type="component" value="Chromosome"/>
</dbReference>
<reference evidence="1 2" key="1">
    <citation type="submission" date="2020-06" db="EMBL/GenBank/DDBJ databases">
        <title>REHAB project genomes.</title>
        <authorList>
            <person name="Shaw L.P."/>
        </authorList>
    </citation>
    <scope>NUCLEOTIDE SEQUENCE [LARGE SCALE GENOMIC DNA]</scope>
    <source>
        <strain evidence="1 2">RHBSTW-00814</strain>
    </source>
</reference>
<dbReference type="AlphaFoldDB" id="A0A7H9K7E0"/>
<protein>
    <submittedName>
        <fullName evidence="1">Uncharacterized protein</fullName>
    </submittedName>
</protein>
<name>A0A7H9K7E0_9ESCH</name>
<organism evidence="1 2">
    <name type="scientific">Escherichia marmotae</name>
    <dbReference type="NCBI Taxonomy" id="1499973"/>
    <lineage>
        <taxon>Bacteria</taxon>
        <taxon>Pseudomonadati</taxon>
        <taxon>Pseudomonadota</taxon>
        <taxon>Gammaproteobacteria</taxon>
        <taxon>Enterobacterales</taxon>
        <taxon>Enterobacteriaceae</taxon>
        <taxon>Escherichia</taxon>
    </lineage>
</organism>
<evidence type="ECO:0000313" key="2">
    <source>
        <dbReference type="Proteomes" id="UP000512115"/>
    </source>
</evidence>